<sequence length="84" mass="9133">GVVFGNGLLPLFSGSHLLSTGYFYAFKASLAGSWMGESEEDQSRQVTVQKHSWTLALCLNTLNWLEGLRDLSLAFGVTFLPGGH</sequence>
<evidence type="ECO:0000313" key="1">
    <source>
        <dbReference type="EMBL" id="CAK9025599.1"/>
    </source>
</evidence>
<organism evidence="2 3">
    <name type="scientific">Durusdinium trenchii</name>
    <dbReference type="NCBI Taxonomy" id="1381693"/>
    <lineage>
        <taxon>Eukaryota</taxon>
        <taxon>Sar</taxon>
        <taxon>Alveolata</taxon>
        <taxon>Dinophyceae</taxon>
        <taxon>Suessiales</taxon>
        <taxon>Symbiodiniaceae</taxon>
        <taxon>Durusdinium</taxon>
    </lineage>
</organism>
<dbReference type="EMBL" id="CAXAMM010011248">
    <property type="protein sequence ID" value="CAK9025631.1"/>
    <property type="molecule type" value="Genomic_DNA"/>
</dbReference>
<dbReference type="EMBL" id="CAXAMM010011237">
    <property type="protein sequence ID" value="CAK9025599.1"/>
    <property type="molecule type" value="Genomic_DNA"/>
</dbReference>
<name>A0ABP0KFN7_9DINO</name>
<keyword evidence="3" id="KW-1185">Reference proteome</keyword>
<gene>
    <name evidence="1" type="ORF">SCF082_LOCUS17156</name>
    <name evidence="2" type="ORF">SCF082_LOCUS17164</name>
</gene>
<proteinExistence type="predicted"/>
<feature type="non-terminal residue" evidence="2">
    <location>
        <position position="84"/>
    </location>
</feature>
<reference evidence="2 3" key="1">
    <citation type="submission" date="2024-02" db="EMBL/GenBank/DDBJ databases">
        <authorList>
            <person name="Chen Y."/>
            <person name="Shah S."/>
            <person name="Dougan E. K."/>
            <person name="Thang M."/>
            <person name="Chan C."/>
        </authorList>
    </citation>
    <scope>NUCLEOTIDE SEQUENCE [LARGE SCALE GENOMIC DNA]</scope>
</reference>
<feature type="non-terminal residue" evidence="2">
    <location>
        <position position="1"/>
    </location>
</feature>
<protein>
    <submittedName>
        <fullName evidence="2">Uncharacterized protein</fullName>
    </submittedName>
</protein>
<evidence type="ECO:0000313" key="2">
    <source>
        <dbReference type="EMBL" id="CAK9025631.1"/>
    </source>
</evidence>
<evidence type="ECO:0000313" key="3">
    <source>
        <dbReference type="Proteomes" id="UP001642464"/>
    </source>
</evidence>
<dbReference type="Proteomes" id="UP001642464">
    <property type="component" value="Unassembled WGS sequence"/>
</dbReference>
<comment type="caution">
    <text evidence="2">The sequence shown here is derived from an EMBL/GenBank/DDBJ whole genome shotgun (WGS) entry which is preliminary data.</text>
</comment>
<accession>A0ABP0KFN7</accession>